<dbReference type="Pfam" id="PF01497">
    <property type="entry name" value="Peripla_BP_2"/>
    <property type="match status" value="1"/>
</dbReference>
<evidence type="ECO:0000256" key="2">
    <source>
        <dbReference type="SAM" id="SignalP"/>
    </source>
</evidence>
<protein>
    <submittedName>
        <fullName evidence="4">Hemin ABC transporter substrate-binding protein</fullName>
    </submittedName>
</protein>
<proteinExistence type="predicted"/>
<keyword evidence="1" id="KW-0175">Coiled coil</keyword>
<dbReference type="Gene3D" id="3.40.50.1980">
    <property type="entry name" value="Nitrogenase molybdenum iron protein domain"/>
    <property type="match status" value="2"/>
</dbReference>
<feature type="domain" description="Fe/B12 periplasmic-binding" evidence="3">
    <location>
        <begin position="22"/>
        <end position="273"/>
    </location>
</feature>
<dbReference type="InterPro" id="IPR002491">
    <property type="entry name" value="ABC_transptr_periplasmic_BD"/>
</dbReference>
<dbReference type="PANTHER" id="PTHR30535">
    <property type="entry name" value="VITAMIN B12-BINDING PROTEIN"/>
    <property type="match status" value="1"/>
</dbReference>
<feature type="chain" id="PRO_5046984160" evidence="2">
    <location>
        <begin position="19"/>
        <end position="273"/>
    </location>
</feature>
<evidence type="ECO:0000313" key="4">
    <source>
        <dbReference type="EMBL" id="MDZ8118165.1"/>
    </source>
</evidence>
<keyword evidence="5" id="KW-1185">Reference proteome</keyword>
<dbReference type="RefSeq" id="WP_322607964.1">
    <property type="nucleotide sequence ID" value="NZ_JARVCO010000007.1"/>
</dbReference>
<name>A0ABU5MVE9_9BACT</name>
<feature type="coiled-coil region" evidence="1">
    <location>
        <begin position="129"/>
        <end position="156"/>
    </location>
</feature>
<comment type="caution">
    <text evidence="4">The sequence shown here is derived from an EMBL/GenBank/DDBJ whole genome shotgun (WGS) entry which is preliminary data.</text>
</comment>
<evidence type="ECO:0000256" key="1">
    <source>
        <dbReference type="SAM" id="Coils"/>
    </source>
</evidence>
<dbReference type="CDD" id="cd01149">
    <property type="entry name" value="HutB"/>
    <property type="match status" value="1"/>
</dbReference>
<dbReference type="Proteomes" id="UP001290861">
    <property type="component" value="Unassembled WGS sequence"/>
</dbReference>
<keyword evidence="2" id="KW-0732">Signal</keyword>
<sequence>MRPFIILMLLAVASIGRAAPERLVVVGGAVNEIVYALGADDLLVGNCVSSYYPPEANRLPKVGYQRMLPAEGIISLNPDLVILTDKAGPPPVIRQLESTGVEILKLDAAETFDGVLENIRDIGAKLGKADEAAALIEKLKTEKAALDAERAEVENKPRVLFLLTHGGAPQAGGKGTTADEMITLSGAENVAVEFQGYKPLSPEELVELKPDYILTSSTGIQAPGQLKNVLAIPGVALTPAGKNKKFIEMDSLLLLGFGPRVIEAATELHRSYE</sequence>
<feature type="signal peptide" evidence="2">
    <location>
        <begin position="1"/>
        <end position="18"/>
    </location>
</feature>
<accession>A0ABU5MVE9</accession>
<dbReference type="InterPro" id="IPR050902">
    <property type="entry name" value="ABC_Transporter_SBP"/>
</dbReference>
<gene>
    <name evidence="4" type="ORF">P9H32_05935</name>
</gene>
<reference evidence="4 5" key="1">
    <citation type="journal article" date="2024" name="Appl. Environ. Microbiol.">
        <title>Pontiella agarivorans sp. nov., a novel marine anaerobic bacterium capable of degrading macroalgal polysaccharides and fixing nitrogen.</title>
        <authorList>
            <person name="Liu N."/>
            <person name="Kivenson V."/>
            <person name="Peng X."/>
            <person name="Cui Z."/>
            <person name="Lankiewicz T.S."/>
            <person name="Gosselin K.M."/>
            <person name="English C.J."/>
            <person name="Blair E.M."/>
            <person name="O'Malley M.A."/>
            <person name="Valentine D.L."/>
        </authorList>
    </citation>
    <scope>NUCLEOTIDE SEQUENCE [LARGE SCALE GENOMIC DNA]</scope>
    <source>
        <strain evidence="4 5">NLcol2</strain>
    </source>
</reference>
<dbReference type="EMBL" id="JARVCO010000007">
    <property type="protein sequence ID" value="MDZ8118165.1"/>
    <property type="molecule type" value="Genomic_DNA"/>
</dbReference>
<dbReference type="PANTHER" id="PTHR30535:SF4">
    <property type="entry name" value="HEMIN-BINDING PERIPLASMIC PROTEIN HMUT"/>
    <property type="match status" value="1"/>
</dbReference>
<organism evidence="4 5">
    <name type="scientific">Pontiella agarivorans</name>
    <dbReference type="NCBI Taxonomy" id="3038953"/>
    <lineage>
        <taxon>Bacteria</taxon>
        <taxon>Pseudomonadati</taxon>
        <taxon>Kiritimatiellota</taxon>
        <taxon>Kiritimatiellia</taxon>
        <taxon>Kiritimatiellales</taxon>
        <taxon>Pontiellaceae</taxon>
        <taxon>Pontiella</taxon>
    </lineage>
</organism>
<dbReference type="PROSITE" id="PS50983">
    <property type="entry name" value="FE_B12_PBP"/>
    <property type="match status" value="1"/>
</dbReference>
<evidence type="ECO:0000313" key="5">
    <source>
        <dbReference type="Proteomes" id="UP001290861"/>
    </source>
</evidence>
<dbReference type="SUPFAM" id="SSF53807">
    <property type="entry name" value="Helical backbone' metal receptor"/>
    <property type="match status" value="1"/>
</dbReference>
<evidence type="ECO:0000259" key="3">
    <source>
        <dbReference type="PROSITE" id="PS50983"/>
    </source>
</evidence>